<dbReference type="RefSeq" id="WP_354695131.1">
    <property type="nucleotide sequence ID" value="NZ_JAZHOG010000005.1"/>
</dbReference>
<evidence type="ECO:0000256" key="6">
    <source>
        <dbReference type="PROSITE-ProRule" id="PRU00339"/>
    </source>
</evidence>
<dbReference type="Gene3D" id="1.25.40.10">
    <property type="entry name" value="Tetratricopeptide repeat domain"/>
    <property type="match status" value="2"/>
</dbReference>
<evidence type="ECO:0000256" key="8">
    <source>
        <dbReference type="SAM" id="SignalP"/>
    </source>
</evidence>
<evidence type="ECO:0000313" key="9">
    <source>
        <dbReference type="EMBL" id="MEJ8567808.1"/>
    </source>
</evidence>
<dbReference type="InterPro" id="IPR019734">
    <property type="entry name" value="TPR_rpt"/>
</dbReference>
<dbReference type="GO" id="GO:0016811">
    <property type="term" value="F:hydrolase activity, acting on carbon-nitrogen (but not peptide) bonds, in linear amides"/>
    <property type="evidence" value="ECO:0007669"/>
    <property type="project" value="TreeGrafter"/>
</dbReference>
<dbReference type="EMBL" id="JAZHOG010000005">
    <property type="protein sequence ID" value="MEJ8567808.1"/>
    <property type="molecule type" value="Genomic_DNA"/>
</dbReference>
<keyword evidence="3" id="KW-0378">Hydrolase</keyword>
<dbReference type="AlphaFoldDB" id="A0AAW9RG64"/>
<keyword evidence="2" id="KW-0479">Metal-binding</keyword>
<dbReference type="Pfam" id="PF14559">
    <property type="entry name" value="TPR_19"/>
    <property type="match status" value="1"/>
</dbReference>
<feature type="signal peptide" evidence="8">
    <location>
        <begin position="1"/>
        <end position="19"/>
    </location>
</feature>
<evidence type="ECO:0000256" key="1">
    <source>
        <dbReference type="ARBA" id="ARBA00001947"/>
    </source>
</evidence>
<dbReference type="Gene3D" id="3.40.50.10310">
    <property type="entry name" value="Creatininase"/>
    <property type="match status" value="1"/>
</dbReference>
<keyword evidence="10" id="KW-1185">Reference proteome</keyword>
<sequence>MKATVLSLCVLLLALSAEAGLAETSLHMEELTWEEIETALAEGTDTAIITIGATEQHGPQIAMASDSITGDYLAPEIARRLGRTLIAPNIRVGVSPHHMTFPGTITVRSEVLAKMIMEYAHSLIWHGYRHIAIVPTHGGNFTTVAEVGRRLNTLYPYVNVMAFADADRYIGALVSTSERLGVPLDVAGSHAGMSETAMALAVRPDLVRMNRAEEGFMGDAYGIGEQMNREGTRAVAPTGALGDPRPATAEFGAAYLDALATMLTEFFEQGREQWRPEPASDLPHGGPSAPKGDLAEGIRARRDGDIAAAKAFFEQRMRRHPDQLEPRVQLARTMILAGEYAESSALLSPLLDSKDFRARLAANDELALIALYQGRFADAIRHKNAARVLTVENGGSDADAARRFMQIGYIQTEFGDLDAASDSFARALERVPAASALGLDVIHLAALGEIKQGSLHTVGDRLRIIGDAVFEAGLNNQLRRFYQLDAELRLADGHAADALASITRAIGIYDHPLYRETEVRALLALERFEEAENSLLHIIRLTDARLDIPTMFVRAHYRLGRLYESQGRMDDAGRLYTEFLDYWGASDAPLPEIREARDALSRIRSGG</sequence>
<evidence type="ECO:0000256" key="5">
    <source>
        <dbReference type="ARBA" id="ARBA00024029"/>
    </source>
</evidence>
<dbReference type="SUPFAM" id="SSF102215">
    <property type="entry name" value="Creatininase"/>
    <property type="match status" value="1"/>
</dbReference>
<dbReference type="PANTHER" id="PTHR35005:SF1">
    <property type="entry name" value="2-AMINO-5-FORMYLAMINO-6-RIBOSYLAMINOPYRIMIDIN-4(3H)-ONE 5'-MONOPHOSPHATE DEFORMYLASE"/>
    <property type="match status" value="1"/>
</dbReference>
<evidence type="ECO:0000256" key="4">
    <source>
        <dbReference type="ARBA" id="ARBA00022833"/>
    </source>
</evidence>
<protein>
    <submittedName>
        <fullName evidence="9">Creatininase family protein</fullName>
    </submittedName>
</protein>
<dbReference type="SUPFAM" id="SSF48452">
    <property type="entry name" value="TPR-like"/>
    <property type="match status" value="1"/>
</dbReference>
<evidence type="ECO:0000256" key="7">
    <source>
        <dbReference type="SAM" id="MobiDB-lite"/>
    </source>
</evidence>
<dbReference type="InterPro" id="IPR024087">
    <property type="entry name" value="Creatininase-like_sf"/>
</dbReference>
<evidence type="ECO:0000313" key="10">
    <source>
        <dbReference type="Proteomes" id="UP001359886"/>
    </source>
</evidence>
<dbReference type="InterPro" id="IPR011990">
    <property type="entry name" value="TPR-like_helical_dom_sf"/>
</dbReference>
<feature type="region of interest" description="Disordered" evidence="7">
    <location>
        <begin position="273"/>
        <end position="295"/>
    </location>
</feature>
<keyword evidence="8" id="KW-0732">Signal</keyword>
<comment type="cofactor">
    <cofactor evidence="1">
        <name>Zn(2+)</name>
        <dbReference type="ChEBI" id="CHEBI:29105"/>
    </cofactor>
</comment>
<feature type="repeat" description="TPR" evidence="6">
    <location>
        <begin position="401"/>
        <end position="434"/>
    </location>
</feature>
<accession>A0AAW9RG64</accession>
<keyword evidence="4" id="KW-0862">Zinc</keyword>
<evidence type="ECO:0000256" key="3">
    <source>
        <dbReference type="ARBA" id="ARBA00022801"/>
    </source>
</evidence>
<dbReference type="Proteomes" id="UP001359886">
    <property type="component" value="Unassembled WGS sequence"/>
</dbReference>
<dbReference type="PANTHER" id="PTHR35005">
    <property type="entry name" value="3-DEHYDRO-SCYLLO-INOSOSE HYDROLASE"/>
    <property type="match status" value="1"/>
</dbReference>
<dbReference type="GO" id="GO:0046872">
    <property type="term" value="F:metal ion binding"/>
    <property type="evidence" value="ECO:0007669"/>
    <property type="project" value="UniProtKB-KW"/>
</dbReference>
<organism evidence="9 10">
    <name type="scientific">Elongatibacter sediminis</name>
    <dbReference type="NCBI Taxonomy" id="3119006"/>
    <lineage>
        <taxon>Bacteria</taxon>
        <taxon>Pseudomonadati</taxon>
        <taxon>Pseudomonadota</taxon>
        <taxon>Gammaproteobacteria</taxon>
        <taxon>Chromatiales</taxon>
        <taxon>Wenzhouxiangellaceae</taxon>
        <taxon>Elongatibacter</taxon>
    </lineage>
</organism>
<feature type="chain" id="PRO_5043477348" evidence="8">
    <location>
        <begin position="20"/>
        <end position="607"/>
    </location>
</feature>
<comment type="caution">
    <text evidence="9">The sequence shown here is derived from an EMBL/GenBank/DDBJ whole genome shotgun (WGS) entry which is preliminary data.</text>
</comment>
<evidence type="ECO:0000256" key="2">
    <source>
        <dbReference type="ARBA" id="ARBA00022723"/>
    </source>
</evidence>
<reference evidence="9 10" key="1">
    <citation type="submission" date="2024-02" db="EMBL/GenBank/DDBJ databases">
        <title>A novel Wenzhouxiangellaceae bacterium, isolated from coastal sediments.</title>
        <authorList>
            <person name="Du Z.-J."/>
            <person name="Ye Y.-Q."/>
            <person name="Zhang X.-Y."/>
        </authorList>
    </citation>
    <scope>NUCLEOTIDE SEQUENCE [LARGE SCALE GENOMIC DNA]</scope>
    <source>
        <strain evidence="9 10">CH-27</strain>
    </source>
</reference>
<gene>
    <name evidence="9" type="ORF">V3330_09240</name>
</gene>
<dbReference type="GO" id="GO:0009231">
    <property type="term" value="P:riboflavin biosynthetic process"/>
    <property type="evidence" value="ECO:0007669"/>
    <property type="project" value="TreeGrafter"/>
</dbReference>
<proteinExistence type="inferred from homology"/>
<comment type="similarity">
    <text evidence="5">Belongs to the creatininase superfamily.</text>
</comment>
<name>A0AAW9RG64_9GAMM</name>
<dbReference type="InterPro" id="IPR003785">
    <property type="entry name" value="Creatininase/forma_Hydrolase"/>
</dbReference>
<dbReference type="Pfam" id="PF02633">
    <property type="entry name" value="Creatininase"/>
    <property type="match status" value="1"/>
</dbReference>
<dbReference type="Pfam" id="PF13181">
    <property type="entry name" value="TPR_8"/>
    <property type="match status" value="1"/>
</dbReference>
<keyword evidence="6" id="KW-0802">TPR repeat</keyword>
<dbReference type="PROSITE" id="PS50005">
    <property type="entry name" value="TPR"/>
    <property type="match status" value="1"/>
</dbReference>